<evidence type="ECO:0000313" key="4">
    <source>
        <dbReference type="Proteomes" id="UP001237448"/>
    </source>
</evidence>
<reference evidence="3 4" key="1">
    <citation type="submission" date="2023-07" db="EMBL/GenBank/DDBJ databases">
        <title>Genomic Encyclopedia of Type Strains, Phase IV (KMG-IV): sequencing the most valuable type-strain genomes for metagenomic binning, comparative biology and taxonomic classification.</title>
        <authorList>
            <person name="Goeker M."/>
        </authorList>
    </citation>
    <scope>NUCLEOTIDE SEQUENCE [LARGE SCALE GENOMIC DNA]</scope>
    <source>
        <strain evidence="3 4">DSM 5896</strain>
    </source>
</reference>
<evidence type="ECO:0000313" key="3">
    <source>
        <dbReference type="EMBL" id="MDQ0392349.1"/>
    </source>
</evidence>
<organism evidence="3 4">
    <name type="scientific">Labrys monachus</name>
    <dbReference type="NCBI Taxonomy" id="217067"/>
    <lineage>
        <taxon>Bacteria</taxon>
        <taxon>Pseudomonadati</taxon>
        <taxon>Pseudomonadota</taxon>
        <taxon>Alphaproteobacteria</taxon>
        <taxon>Hyphomicrobiales</taxon>
        <taxon>Xanthobacteraceae</taxon>
        <taxon>Labrys</taxon>
    </lineage>
</organism>
<keyword evidence="1" id="KW-0812">Transmembrane</keyword>
<dbReference type="RefSeq" id="WP_307426090.1">
    <property type="nucleotide sequence ID" value="NZ_JAUSVK010000001.1"/>
</dbReference>
<evidence type="ECO:0000256" key="1">
    <source>
        <dbReference type="SAM" id="Phobius"/>
    </source>
</evidence>
<keyword evidence="4" id="KW-1185">Reference proteome</keyword>
<keyword evidence="1" id="KW-1133">Transmembrane helix</keyword>
<accession>A0ABU0FCK8</accession>
<feature type="transmembrane region" description="Helical" evidence="1">
    <location>
        <begin position="65"/>
        <end position="82"/>
    </location>
</feature>
<protein>
    <recommendedName>
        <fullName evidence="2">Lnb N-terminal periplasmic domain-containing protein</fullName>
    </recommendedName>
</protein>
<gene>
    <name evidence="3" type="ORF">J3R73_002141</name>
</gene>
<proteinExistence type="predicted"/>
<feature type="domain" description="Lnb N-terminal periplasmic" evidence="2">
    <location>
        <begin position="124"/>
        <end position="278"/>
    </location>
</feature>
<dbReference type="EMBL" id="JAUSVK010000001">
    <property type="protein sequence ID" value="MDQ0392349.1"/>
    <property type="molecule type" value="Genomic_DNA"/>
</dbReference>
<dbReference type="Proteomes" id="UP001237448">
    <property type="component" value="Unassembled WGS sequence"/>
</dbReference>
<name>A0ABU0FCK8_9HYPH</name>
<evidence type="ECO:0000259" key="2">
    <source>
        <dbReference type="Pfam" id="PF13387"/>
    </source>
</evidence>
<sequence length="331" mass="36932">MARFASIIGRSVLALLLVAASAWGLLALGYRLDTGAPLRGIAQALWLSAFALALWALVRRRPLLLLPYVAAGIALIAWWSALEPRNDRDWAPDVARTLTARIDGHVAHLADVRNFDWRSDSDATERWEDRTYDLDTIEAVDLINSYWAGPAIAHTLVSFGFADGSHIAFSVEVRRKRGEVYSELSGFFKVNELVVIGADERDIVRVRSNVRGEDVQLFHVKVTPQQAREMFLEVLAEANDLAATPRFYNTLTANCTTVLFRLARRLAPSLPLDWRIVLTGYLPDYAYDHGLLDRDVSLAELRERGRITARARAADASPDFSRLIRIGVPGP</sequence>
<dbReference type="Pfam" id="PF13387">
    <property type="entry name" value="Lnb_N"/>
    <property type="match status" value="1"/>
</dbReference>
<feature type="transmembrane region" description="Helical" evidence="1">
    <location>
        <begin position="12"/>
        <end position="32"/>
    </location>
</feature>
<comment type="caution">
    <text evidence="3">The sequence shown here is derived from an EMBL/GenBank/DDBJ whole genome shotgun (WGS) entry which is preliminary data.</text>
</comment>
<dbReference type="InterPro" id="IPR025178">
    <property type="entry name" value="Lnb_N"/>
</dbReference>
<keyword evidence="1" id="KW-0472">Membrane</keyword>
<feature type="transmembrane region" description="Helical" evidence="1">
    <location>
        <begin position="38"/>
        <end position="58"/>
    </location>
</feature>